<dbReference type="NCBIfam" id="NF037971">
    <property type="entry name" value="lipo_BcpO"/>
    <property type="match status" value="1"/>
</dbReference>
<evidence type="ECO:0000313" key="1">
    <source>
        <dbReference type="EMBL" id="PEH39096.1"/>
    </source>
</evidence>
<dbReference type="InterPro" id="IPR024447">
    <property type="entry name" value="YXWGXW_rpt"/>
</dbReference>
<evidence type="ECO:0000313" key="2">
    <source>
        <dbReference type="Proteomes" id="UP000220629"/>
    </source>
</evidence>
<dbReference type="Proteomes" id="UP000220629">
    <property type="component" value="Unassembled WGS sequence"/>
</dbReference>
<comment type="caution">
    <text evidence="1">The sequence shown here is derived from an EMBL/GenBank/DDBJ whole genome shotgun (WGS) entry which is preliminary data.</text>
</comment>
<dbReference type="AlphaFoldDB" id="A0A2A7S6A8"/>
<gene>
    <name evidence="1" type="ORF">CRM94_32815</name>
</gene>
<reference evidence="2" key="1">
    <citation type="submission" date="2017-09" db="EMBL/GenBank/DDBJ databases">
        <title>FDA dAtabase for Regulatory Grade micrObial Sequences (FDA-ARGOS): Supporting development and validation of Infectious Disease Dx tests.</title>
        <authorList>
            <person name="Minogue T."/>
            <person name="Wolcott M."/>
            <person name="Wasieloski L."/>
            <person name="Aguilar W."/>
            <person name="Moore D."/>
            <person name="Tallon L."/>
            <person name="Sadzewicz L."/>
            <person name="Ott S."/>
            <person name="Zhao X."/>
            <person name="Nagaraj S."/>
            <person name="Vavikolanu K."/>
            <person name="Aluvathingal J."/>
            <person name="Nadendla S."/>
            <person name="Sichtig H."/>
        </authorList>
    </citation>
    <scope>NUCLEOTIDE SEQUENCE [LARGE SCALE GENOMIC DNA]</scope>
    <source>
        <strain evidence="2">FDAARGOS_390</strain>
    </source>
</reference>
<dbReference type="RefSeq" id="WP_098154809.1">
    <property type="nucleotide sequence ID" value="NZ_CADEQB010000025.1"/>
</dbReference>
<evidence type="ECO:0008006" key="3">
    <source>
        <dbReference type="Google" id="ProtNLM"/>
    </source>
</evidence>
<dbReference type="EMBL" id="PDDY01000004">
    <property type="protein sequence ID" value="PEH39096.1"/>
    <property type="molecule type" value="Genomic_DNA"/>
</dbReference>
<sequence>MSALLAACETVPPNAAPRPPRRPEMEPVLPSWSSEMWVMGYWKWSGSEWLWIPGHLAPKP</sequence>
<protein>
    <recommendedName>
        <fullName evidence="3">Lipoprotein</fullName>
    </recommendedName>
</protein>
<proteinExistence type="predicted"/>
<dbReference type="Pfam" id="PF12779">
    <property type="entry name" value="WXXGXW"/>
    <property type="match status" value="1"/>
</dbReference>
<organism evidence="1 2">
    <name type="scientific">Burkholderia gladioli</name>
    <name type="common">Pseudomonas marginata</name>
    <name type="synonym">Phytomonas marginata</name>
    <dbReference type="NCBI Taxonomy" id="28095"/>
    <lineage>
        <taxon>Bacteria</taxon>
        <taxon>Pseudomonadati</taxon>
        <taxon>Pseudomonadota</taxon>
        <taxon>Betaproteobacteria</taxon>
        <taxon>Burkholderiales</taxon>
        <taxon>Burkholderiaceae</taxon>
        <taxon>Burkholderia</taxon>
    </lineage>
</organism>
<name>A0A2A7S6A8_BURGA</name>
<accession>A0A2A7S6A8</accession>